<organism evidence="1 2">
    <name type="scientific">Flavobacterium chuncheonense</name>
    <dbReference type="NCBI Taxonomy" id="2026653"/>
    <lineage>
        <taxon>Bacteria</taxon>
        <taxon>Pseudomonadati</taxon>
        <taxon>Bacteroidota</taxon>
        <taxon>Flavobacteriia</taxon>
        <taxon>Flavobacteriales</taxon>
        <taxon>Flavobacteriaceae</taxon>
        <taxon>Flavobacterium</taxon>
    </lineage>
</organism>
<dbReference type="Proteomes" id="UP001597534">
    <property type="component" value="Unassembled WGS sequence"/>
</dbReference>
<evidence type="ECO:0000313" key="1">
    <source>
        <dbReference type="EMBL" id="MFD2891251.1"/>
    </source>
</evidence>
<comment type="caution">
    <text evidence="1">The sequence shown here is derived from an EMBL/GenBank/DDBJ whole genome shotgun (WGS) entry which is preliminary data.</text>
</comment>
<dbReference type="EMBL" id="JBHUPC010000012">
    <property type="protein sequence ID" value="MFD2891251.1"/>
    <property type="molecule type" value="Genomic_DNA"/>
</dbReference>
<evidence type="ECO:0000313" key="2">
    <source>
        <dbReference type="Proteomes" id="UP001597534"/>
    </source>
</evidence>
<sequence>MRKIIALLFLAVTLNSCDDGDITLESFNFEEQTIVKCSNNNLLFKIKNDELLLVSLSDNDFATAFEEASTPEGEPRVFNVNTNNKIIYRKYSDNLTNNSICTLIPPATPVVTKEWNASGGTIEVIATELFDETDGTSLGFTYNLVFQNVNFSSTEDSFSFTTYIFGDYQP</sequence>
<proteinExistence type="predicted"/>
<evidence type="ECO:0008006" key="3">
    <source>
        <dbReference type="Google" id="ProtNLM"/>
    </source>
</evidence>
<reference evidence="2" key="1">
    <citation type="journal article" date="2019" name="Int. J. Syst. Evol. Microbiol.">
        <title>The Global Catalogue of Microorganisms (GCM) 10K type strain sequencing project: providing services to taxonomists for standard genome sequencing and annotation.</title>
        <authorList>
            <consortium name="The Broad Institute Genomics Platform"/>
            <consortium name="The Broad Institute Genome Sequencing Center for Infectious Disease"/>
            <person name="Wu L."/>
            <person name="Ma J."/>
        </authorList>
    </citation>
    <scope>NUCLEOTIDE SEQUENCE [LARGE SCALE GENOMIC DNA]</scope>
    <source>
        <strain evidence="2">KCTC 22671</strain>
    </source>
</reference>
<keyword evidence="2" id="KW-1185">Reference proteome</keyword>
<name>A0ABW5YJJ7_9FLAO</name>
<protein>
    <recommendedName>
        <fullName evidence="3">Lipoprotein</fullName>
    </recommendedName>
</protein>
<dbReference type="RefSeq" id="WP_379810813.1">
    <property type="nucleotide sequence ID" value="NZ_JBHUPC010000012.1"/>
</dbReference>
<accession>A0ABW5YJJ7</accession>
<gene>
    <name evidence="1" type="ORF">ACFS5J_04400</name>
</gene>